<protein>
    <submittedName>
        <fullName evidence="3">Protein kinase domain-containing protein</fullName>
    </submittedName>
</protein>
<name>A0A0R3X5X0_HYDTA</name>
<evidence type="ECO:0000313" key="3">
    <source>
        <dbReference type="WBParaSite" id="TTAC_0000888601-mRNA-1"/>
    </source>
</evidence>
<reference evidence="3" key="1">
    <citation type="submission" date="2017-02" db="UniProtKB">
        <authorList>
            <consortium name="WormBaseParasite"/>
        </authorList>
    </citation>
    <scope>IDENTIFICATION</scope>
</reference>
<evidence type="ECO:0000313" key="2">
    <source>
        <dbReference type="Proteomes" id="UP000274429"/>
    </source>
</evidence>
<gene>
    <name evidence="1" type="ORF">TTAC_LOCUS8871</name>
</gene>
<dbReference type="EMBL" id="UYWX01020614">
    <property type="protein sequence ID" value="VDM33543.1"/>
    <property type="molecule type" value="Genomic_DNA"/>
</dbReference>
<evidence type="ECO:0000313" key="1">
    <source>
        <dbReference type="EMBL" id="VDM33543.1"/>
    </source>
</evidence>
<dbReference type="OrthoDB" id="9978460at2759"/>
<dbReference type="Proteomes" id="UP000274429">
    <property type="component" value="Unassembled WGS sequence"/>
</dbReference>
<sequence length="685" mass="77386">MTTPTDQHTFMKDVQHLYRTIGDSTDGQASIVAVDEMMIMVALRPKSGYNAHAEFLLTVNCYGLIDLVKAILYIIAHPDYESPMYSFGDTHGPLQTAVNSTRLLAGLPVNGCRFPPNLAWCEWASANGCLPIEGSEEMRKDEAWMEQKEIFSRKVGKGVADSGDNLIADDKASTTDADTISASNSTVSDASSSFAKIRYSLDPDDEDFSWGSYEPRWSSFEVESQRILIWSPNNGKRRDVCTIFYFIEFSGTKHHRFDLGQQHNFLFIASVLRENQSHRESRQTSSHCPWHAFVRNPGISYHPPTTHCSSLDLDKMFAGKQSVMLFGRKGTNAFSVGLPFEGIPNDENLSRFSAANDNVEMENSLDYRRISRESDQPAEAEAQSEAEVFLKDEPKFCADESNNGSTTPSSSFVSSSTYSDEPVDCPTITECPECRFEFCYLGEPIDPSLGPLWKWIFRRTRWPIRLAPQQNVDLSLIGIQIPPWRVSLGRMMADICHFCTKNEDISNLVLLDPMALSPLSPLLNLMRHEKLLNPRLTGVLWMTPFDALSPFYHVPVPVAEQQHDCETNECQDGEGTYPTPTCLRFLTVAAFLTNWVAWFSRIESYATLGMSRFRPLYISDPMAACLLQPFSLGCGQAPLLDLWPMWLLRRLLTLSLRLSQLQIPFLNPNRPHLRHLFPFSDLDEI</sequence>
<accession>A0A0R3X5X0</accession>
<keyword evidence="2" id="KW-1185">Reference proteome</keyword>
<dbReference type="STRING" id="6205.A0A0R3X5X0"/>
<proteinExistence type="predicted"/>
<dbReference type="WBParaSite" id="TTAC_0000888601-mRNA-1">
    <property type="protein sequence ID" value="TTAC_0000888601-mRNA-1"/>
    <property type="gene ID" value="TTAC_0000888601"/>
</dbReference>
<reference evidence="1 2" key="2">
    <citation type="submission" date="2018-11" db="EMBL/GenBank/DDBJ databases">
        <authorList>
            <consortium name="Pathogen Informatics"/>
        </authorList>
    </citation>
    <scope>NUCLEOTIDE SEQUENCE [LARGE SCALE GENOMIC DNA]</scope>
</reference>
<organism evidence="3">
    <name type="scientific">Hydatigena taeniaeformis</name>
    <name type="common">Feline tapeworm</name>
    <name type="synonym">Taenia taeniaeformis</name>
    <dbReference type="NCBI Taxonomy" id="6205"/>
    <lineage>
        <taxon>Eukaryota</taxon>
        <taxon>Metazoa</taxon>
        <taxon>Spiralia</taxon>
        <taxon>Lophotrochozoa</taxon>
        <taxon>Platyhelminthes</taxon>
        <taxon>Cestoda</taxon>
        <taxon>Eucestoda</taxon>
        <taxon>Cyclophyllidea</taxon>
        <taxon>Taeniidae</taxon>
        <taxon>Hydatigera</taxon>
    </lineage>
</organism>
<dbReference type="AlphaFoldDB" id="A0A0R3X5X0"/>